<keyword evidence="1" id="KW-0472">Membrane</keyword>
<proteinExistence type="predicted"/>
<dbReference type="RefSeq" id="WP_067021149.1">
    <property type="nucleotide sequence ID" value="NZ_FLOB01000025.1"/>
</dbReference>
<feature type="transmembrane region" description="Helical" evidence="1">
    <location>
        <begin position="81"/>
        <end position="98"/>
    </location>
</feature>
<sequence>MPEDKKKGQRTFVVNQTHIDPSTESGTQLTLAKYELIYAIIGQVLGLVCILGGLALFLNGIAGSTNWTAKIFGAESTITDAAPGAILFIVGLFLVWVTRYKFSHKKAN</sequence>
<evidence type="ECO:0000313" key="2">
    <source>
        <dbReference type="EMBL" id="SBS38044.1"/>
    </source>
</evidence>
<dbReference type="Proteomes" id="UP000092544">
    <property type="component" value="Unassembled WGS sequence"/>
</dbReference>
<protein>
    <submittedName>
        <fullName evidence="2">Uncharacterized protein</fullName>
    </submittedName>
</protein>
<dbReference type="EMBL" id="FLOB01000025">
    <property type="protein sequence ID" value="SBS38044.1"/>
    <property type="molecule type" value="Genomic_DNA"/>
</dbReference>
<name>A0A1A8TVE9_9GAMM</name>
<keyword evidence="3" id="KW-1185">Reference proteome</keyword>
<keyword evidence="1" id="KW-1133">Transmembrane helix</keyword>
<feature type="transmembrane region" description="Helical" evidence="1">
    <location>
        <begin position="36"/>
        <end position="61"/>
    </location>
</feature>
<gene>
    <name evidence="2" type="ORF">MSP8886_04369</name>
</gene>
<dbReference type="OrthoDB" id="7064201at2"/>
<reference evidence="2 3" key="1">
    <citation type="submission" date="2016-06" db="EMBL/GenBank/DDBJ databases">
        <authorList>
            <person name="Kjaerup R.B."/>
            <person name="Dalgaard T.S."/>
            <person name="Juul-Madsen H.R."/>
        </authorList>
    </citation>
    <scope>NUCLEOTIDE SEQUENCE [LARGE SCALE GENOMIC DNA]</scope>
    <source>
        <strain evidence="2 3">CECT 8886</strain>
    </source>
</reference>
<organism evidence="2 3">
    <name type="scientific">Marinomonas spartinae</name>
    <dbReference type="NCBI Taxonomy" id="1792290"/>
    <lineage>
        <taxon>Bacteria</taxon>
        <taxon>Pseudomonadati</taxon>
        <taxon>Pseudomonadota</taxon>
        <taxon>Gammaproteobacteria</taxon>
        <taxon>Oceanospirillales</taxon>
        <taxon>Oceanospirillaceae</taxon>
        <taxon>Marinomonas</taxon>
    </lineage>
</organism>
<keyword evidence="1" id="KW-0812">Transmembrane</keyword>
<accession>A0A1A8TVE9</accession>
<dbReference type="AlphaFoldDB" id="A0A1A8TVE9"/>
<evidence type="ECO:0000313" key="3">
    <source>
        <dbReference type="Proteomes" id="UP000092544"/>
    </source>
</evidence>
<evidence type="ECO:0000256" key="1">
    <source>
        <dbReference type="SAM" id="Phobius"/>
    </source>
</evidence>
<dbReference type="STRING" id="1792290.MSP8886_04369"/>